<proteinExistence type="predicted"/>
<dbReference type="OrthoDB" id="9788334at2"/>
<reference evidence="2 3" key="1">
    <citation type="submission" date="2019-06" db="EMBL/GenBank/DDBJ databases">
        <title>YIM 131921 draft genome.</title>
        <authorList>
            <person name="Jiang L."/>
        </authorList>
    </citation>
    <scope>NUCLEOTIDE SEQUENCE [LARGE SCALE GENOMIC DNA]</scope>
    <source>
        <strain evidence="2 3">YIM 131921</strain>
    </source>
</reference>
<comment type="caution">
    <text evidence="2">The sequence shown here is derived from an EMBL/GenBank/DDBJ whole genome shotgun (WGS) entry which is preliminary data.</text>
</comment>
<dbReference type="EMBL" id="VDFU01000004">
    <property type="protein sequence ID" value="TNC51560.1"/>
    <property type="molecule type" value="Genomic_DNA"/>
</dbReference>
<dbReference type="RefSeq" id="WP_139075669.1">
    <property type="nucleotide sequence ID" value="NZ_VDFU01000004.1"/>
</dbReference>
<dbReference type="AlphaFoldDB" id="A0A5C4MZ82"/>
<evidence type="ECO:0000313" key="3">
    <source>
        <dbReference type="Proteomes" id="UP000305887"/>
    </source>
</evidence>
<gene>
    <name evidence="2" type="ORF">FHG66_05200</name>
</gene>
<feature type="compositionally biased region" description="Polar residues" evidence="1">
    <location>
        <begin position="77"/>
        <end position="88"/>
    </location>
</feature>
<evidence type="ECO:0000313" key="2">
    <source>
        <dbReference type="EMBL" id="TNC51560.1"/>
    </source>
</evidence>
<protein>
    <submittedName>
        <fullName evidence="2">FlgB family protein</fullName>
    </submittedName>
</protein>
<keyword evidence="3" id="KW-1185">Reference proteome</keyword>
<evidence type="ECO:0000256" key="1">
    <source>
        <dbReference type="SAM" id="MobiDB-lite"/>
    </source>
</evidence>
<dbReference type="Proteomes" id="UP000305887">
    <property type="component" value="Unassembled WGS sequence"/>
</dbReference>
<sequence>MYESLDVIRTSAAMARHAGRRQALAAVNVANADTPGFRAQALPSFTQTFEAQGLRATRPGHLGSAGPDGARAFDQPGESSPNGNTVSLESEMFASAEATREQGRAIAIWRHAITVLRTSLGR</sequence>
<accession>A0A5C4MZ82</accession>
<name>A0A5C4MZ82_9RHOB</name>
<feature type="region of interest" description="Disordered" evidence="1">
    <location>
        <begin position="56"/>
        <end position="89"/>
    </location>
</feature>
<organism evidence="2 3">
    <name type="scientific">Rubellimicrobium rubrum</name>
    <dbReference type="NCBI Taxonomy" id="2585369"/>
    <lineage>
        <taxon>Bacteria</taxon>
        <taxon>Pseudomonadati</taxon>
        <taxon>Pseudomonadota</taxon>
        <taxon>Alphaproteobacteria</taxon>
        <taxon>Rhodobacterales</taxon>
        <taxon>Roseobacteraceae</taxon>
        <taxon>Rubellimicrobium</taxon>
    </lineage>
</organism>
<dbReference type="NCBIfam" id="NF009270">
    <property type="entry name" value="PRK12627.1"/>
    <property type="match status" value="1"/>
</dbReference>